<organism evidence="1 2">
    <name type="scientific">Pristionchus entomophagus</name>
    <dbReference type="NCBI Taxonomy" id="358040"/>
    <lineage>
        <taxon>Eukaryota</taxon>
        <taxon>Metazoa</taxon>
        <taxon>Ecdysozoa</taxon>
        <taxon>Nematoda</taxon>
        <taxon>Chromadorea</taxon>
        <taxon>Rhabditida</taxon>
        <taxon>Rhabditina</taxon>
        <taxon>Diplogasteromorpha</taxon>
        <taxon>Diplogasteroidea</taxon>
        <taxon>Neodiplogasteridae</taxon>
        <taxon>Pristionchus</taxon>
    </lineage>
</organism>
<dbReference type="GO" id="GO:0003713">
    <property type="term" value="F:transcription coactivator activity"/>
    <property type="evidence" value="ECO:0007669"/>
    <property type="project" value="InterPro"/>
</dbReference>
<dbReference type="InterPro" id="IPR003417">
    <property type="entry name" value="CBF_beta"/>
</dbReference>
<dbReference type="Proteomes" id="UP001432027">
    <property type="component" value="Unassembled WGS sequence"/>
</dbReference>
<proteinExistence type="predicted"/>
<feature type="non-terminal residue" evidence="1">
    <location>
        <position position="1"/>
    </location>
</feature>
<dbReference type="Gene3D" id="2.40.250.10">
    <property type="entry name" value="Core binding factor, beta subunit"/>
    <property type="match status" value="1"/>
</dbReference>
<dbReference type="EMBL" id="BTSX01000005">
    <property type="protein sequence ID" value="GMT00609.1"/>
    <property type="molecule type" value="Genomic_DNA"/>
</dbReference>
<comment type="caution">
    <text evidence="1">The sequence shown here is derived from an EMBL/GenBank/DDBJ whole genome shotgun (WGS) entry which is preliminary data.</text>
</comment>
<name>A0AAV5U351_9BILA</name>
<dbReference type="InterPro" id="IPR036552">
    <property type="entry name" value="CBF_bsu_sf"/>
</dbReference>
<sequence length="148" mass="16438">NGRIVMVCEMETRLSTPSFSLDHHLSLLSHDTHFLFTQSPHARIQERRLDLERYLNELKILPIALTSSGLNIIVPLSRVIRSSCTSKVTIESSLLFNGVPILLKGEIDTLTLEGTISASEDPHVDFLSSEIMSHISSVYNSIGVRPPS</sequence>
<dbReference type="AlphaFoldDB" id="A0AAV5U351"/>
<dbReference type="Pfam" id="PF02312">
    <property type="entry name" value="CBF_beta"/>
    <property type="match status" value="1"/>
</dbReference>
<reference evidence="1" key="1">
    <citation type="submission" date="2023-10" db="EMBL/GenBank/DDBJ databases">
        <title>Genome assembly of Pristionchus species.</title>
        <authorList>
            <person name="Yoshida K."/>
            <person name="Sommer R.J."/>
        </authorList>
    </citation>
    <scope>NUCLEOTIDE SEQUENCE</scope>
    <source>
        <strain evidence="1">RS0144</strain>
    </source>
</reference>
<keyword evidence="2" id="KW-1185">Reference proteome</keyword>
<evidence type="ECO:0000313" key="1">
    <source>
        <dbReference type="EMBL" id="GMT00609.1"/>
    </source>
</evidence>
<dbReference type="SUPFAM" id="SSF50723">
    <property type="entry name" value="Core binding factor beta, CBF"/>
    <property type="match status" value="1"/>
</dbReference>
<protein>
    <submittedName>
        <fullName evidence="1">Uncharacterized protein</fullName>
    </submittedName>
</protein>
<dbReference type="GO" id="GO:0005634">
    <property type="term" value="C:nucleus"/>
    <property type="evidence" value="ECO:0007669"/>
    <property type="project" value="InterPro"/>
</dbReference>
<evidence type="ECO:0000313" key="2">
    <source>
        <dbReference type="Proteomes" id="UP001432027"/>
    </source>
</evidence>
<accession>A0AAV5U351</accession>
<gene>
    <name evidence="1" type="ORF">PENTCL1PPCAC_22783</name>
</gene>